<organism evidence="3 4">
    <name type="scientific">Sphingomonas aquatilis</name>
    <dbReference type="NCBI Taxonomy" id="93063"/>
    <lineage>
        <taxon>Bacteria</taxon>
        <taxon>Pseudomonadati</taxon>
        <taxon>Pseudomonadota</taxon>
        <taxon>Alphaproteobacteria</taxon>
        <taxon>Sphingomonadales</taxon>
        <taxon>Sphingomonadaceae</taxon>
        <taxon>Sphingomonas</taxon>
    </lineage>
</organism>
<sequence>MTTDPTRPARRATILVWLWLASDIAIALASLWQINVLGGLGGAMRDHAAIALSDDIAAVTGGLFMLMFLLSGVAVLRWIFLVNRNAHQWSETMTISPGWNVGWFFVPIATLWKPFIGVRESWAATVSPDDPQAVTTPYWMRVWWGLWLATNVFGQVTFRATMAAKDVATAIEANWLYVLGLAIDVPLAILLVKLMTELSSLQRHRLS</sequence>
<keyword evidence="4" id="KW-1185">Reference proteome</keyword>
<dbReference type="AlphaFoldDB" id="A0AAW3TVT9"/>
<dbReference type="Proteomes" id="UP000528945">
    <property type="component" value="Unassembled WGS sequence"/>
</dbReference>
<comment type="caution">
    <text evidence="3">The sequence shown here is derived from an EMBL/GenBank/DDBJ whole genome shotgun (WGS) entry which is preliminary data.</text>
</comment>
<feature type="transmembrane region" description="Helical" evidence="1">
    <location>
        <begin position="92"/>
        <end position="112"/>
    </location>
</feature>
<dbReference type="InterPro" id="IPR025565">
    <property type="entry name" value="DUF4328"/>
</dbReference>
<keyword evidence="1" id="KW-0812">Transmembrane</keyword>
<evidence type="ECO:0000313" key="4">
    <source>
        <dbReference type="Proteomes" id="UP000528945"/>
    </source>
</evidence>
<protein>
    <recommendedName>
        <fullName evidence="2">DUF4328 domain-containing protein</fullName>
    </recommendedName>
</protein>
<feature type="transmembrane region" description="Helical" evidence="1">
    <location>
        <begin position="12"/>
        <end position="36"/>
    </location>
</feature>
<feature type="transmembrane region" description="Helical" evidence="1">
    <location>
        <begin position="175"/>
        <end position="195"/>
    </location>
</feature>
<keyword evidence="1" id="KW-0472">Membrane</keyword>
<gene>
    <name evidence="3" type="ORF">GGR47_001745</name>
</gene>
<evidence type="ECO:0000313" key="3">
    <source>
        <dbReference type="EMBL" id="MBB3875510.1"/>
    </source>
</evidence>
<proteinExistence type="predicted"/>
<feature type="domain" description="DUF4328" evidence="2">
    <location>
        <begin position="46"/>
        <end position="197"/>
    </location>
</feature>
<evidence type="ECO:0000259" key="2">
    <source>
        <dbReference type="Pfam" id="PF14219"/>
    </source>
</evidence>
<dbReference type="RefSeq" id="WP_147036649.1">
    <property type="nucleotide sequence ID" value="NZ_JACIDB010000002.1"/>
</dbReference>
<accession>A0AAW3TVT9</accession>
<dbReference type="EMBL" id="JACIDB010000002">
    <property type="protein sequence ID" value="MBB3875510.1"/>
    <property type="molecule type" value="Genomic_DNA"/>
</dbReference>
<dbReference type="Pfam" id="PF14219">
    <property type="entry name" value="DUF4328"/>
    <property type="match status" value="1"/>
</dbReference>
<keyword evidence="1" id="KW-1133">Transmembrane helix</keyword>
<reference evidence="3 4" key="1">
    <citation type="submission" date="2020-08" db="EMBL/GenBank/DDBJ databases">
        <title>Genomic Encyclopedia of Type Strains, Phase IV (KMG-IV): sequencing the most valuable type-strain genomes for metagenomic binning, comparative biology and taxonomic classification.</title>
        <authorList>
            <person name="Goeker M."/>
        </authorList>
    </citation>
    <scope>NUCLEOTIDE SEQUENCE [LARGE SCALE GENOMIC DNA]</scope>
    <source>
        <strain evidence="3 4">DSM 15581</strain>
    </source>
</reference>
<name>A0AAW3TVT9_9SPHN</name>
<feature type="transmembrane region" description="Helical" evidence="1">
    <location>
        <begin position="56"/>
        <end position="80"/>
    </location>
</feature>
<evidence type="ECO:0000256" key="1">
    <source>
        <dbReference type="SAM" id="Phobius"/>
    </source>
</evidence>